<dbReference type="RefSeq" id="WP_193951651.1">
    <property type="nucleotide sequence ID" value="NZ_JADEYS010000002.1"/>
</dbReference>
<name>A0A8J7JX97_9GAMM</name>
<accession>A0A8J7JX97</accession>
<sequence length="275" mass="31442">MRSILYLLGALASFSTVEAAHERDSDCTSNVYLVDKREHKSDTWTRFEKTPDSVPAVMAQIFKEIGTVPIDASDAYISSFFTAAPEIQATDEKKKTFVWHQSAGKNEVHLNLTKENGCIKQFVLSYRNPASKSRKTIESLIQNNLIPEPGLAAFAKDDERICQLQQIKHQRITYSVNGKPRYITEEKLPAFAAFTLRSFLHTSLHGAQRTLYELGAPERVRRNLVWNVKDGHGKPYFIEVAQEQSCDKTMSINWKNHYGVKYRLERENTFVNPEP</sequence>
<evidence type="ECO:0000313" key="2">
    <source>
        <dbReference type="EMBL" id="MBE9396093.1"/>
    </source>
</evidence>
<feature type="signal peptide" evidence="1">
    <location>
        <begin position="1"/>
        <end position="19"/>
    </location>
</feature>
<gene>
    <name evidence="2" type="ORF">IOQ59_02335</name>
</gene>
<protein>
    <submittedName>
        <fullName evidence="2">Uncharacterized protein</fullName>
    </submittedName>
</protein>
<proteinExistence type="predicted"/>
<keyword evidence="3" id="KW-1185">Reference proteome</keyword>
<organism evidence="2 3">
    <name type="scientific">Pontibacterium sinense</name>
    <dbReference type="NCBI Taxonomy" id="2781979"/>
    <lineage>
        <taxon>Bacteria</taxon>
        <taxon>Pseudomonadati</taxon>
        <taxon>Pseudomonadota</taxon>
        <taxon>Gammaproteobacteria</taxon>
        <taxon>Oceanospirillales</taxon>
        <taxon>Oceanospirillaceae</taxon>
        <taxon>Pontibacterium</taxon>
    </lineage>
</organism>
<keyword evidence="1" id="KW-0732">Signal</keyword>
<reference evidence="2" key="1">
    <citation type="submission" date="2020-10" db="EMBL/GenBank/DDBJ databases">
        <title>Bacterium isolated from coastal waters sediment.</title>
        <authorList>
            <person name="Chen R.-J."/>
            <person name="Lu D.-C."/>
            <person name="Zhu K.-L."/>
            <person name="Du Z.-J."/>
        </authorList>
    </citation>
    <scope>NUCLEOTIDE SEQUENCE</scope>
    <source>
        <strain evidence="2">N1Y112</strain>
    </source>
</reference>
<feature type="chain" id="PRO_5035218291" evidence="1">
    <location>
        <begin position="20"/>
        <end position="275"/>
    </location>
</feature>
<evidence type="ECO:0000256" key="1">
    <source>
        <dbReference type="SAM" id="SignalP"/>
    </source>
</evidence>
<evidence type="ECO:0000313" key="3">
    <source>
        <dbReference type="Proteomes" id="UP000640333"/>
    </source>
</evidence>
<dbReference type="EMBL" id="JADEYS010000002">
    <property type="protein sequence ID" value="MBE9396093.1"/>
    <property type="molecule type" value="Genomic_DNA"/>
</dbReference>
<dbReference type="AlphaFoldDB" id="A0A8J7JX97"/>
<dbReference type="Proteomes" id="UP000640333">
    <property type="component" value="Unassembled WGS sequence"/>
</dbReference>
<comment type="caution">
    <text evidence="2">The sequence shown here is derived from an EMBL/GenBank/DDBJ whole genome shotgun (WGS) entry which is preliminary data.</text>
</comment>